<dbReference type="AlphaFoldDB" id="A0A2Z2KQZ8"/>
<keyword evidence="1" id="KW-1133">Transmembrane helix</keyword>
<protein>
    <submittedName>
        <fullName evidence="2">Uncharacterized protein</fullName>
    </submittedName>
</protein>
<sequence>MNDIYIIGGAVLLVMTGFFVIPWLQKKGVLTSKNIETILSLSNIERLVIDILPIADQYKNKANFVLDVADEVVDYVNTYVNGTLSKDDKIALSSKIVVSICEKYGVKPSNQEMNLIEIIIEQGIRIADKVVASTPLIK</sequence>
<reference evidence="2 3" key="1">
    <citation type="submission" date="2017-06" db="EMBL/GenBank/DDBJ databases">
        <title>Complete genome sequence of Paenibacillus donghaensis KCTC 13049T isolated from East Sea sediment, South Korea.</title>
        <authorList>
            <person name="Jung B.K."/>
            <person name="Hong S.-J."/>
            <person name="Shin J.-H."/>
        </authorList>
    </citation>
    <scope>NUCLEOTIDE SEQUENCE [LARGE SCALE GENOMIC DNA]</scope>
    <source>
        <strain evidence="2 3">KCTC 13049</strain>
    </source>
</reference>
<dbReference type="EMBL" id="CP021780">
    <property type="protein sequence ID" value="ASA22791.1"/>
    <property type="molecule type" value="Genomic_DNA"/>
</dbReference>
<keyword evidence="3" id="KW-1185">Reference proteome</keyword>
<organism evidence="2 3">
    <name type="scientific">Paenibacillus donghaensis</name>
    <dbReference type="NCBI Taxonomy" id="414771"/>
    <lineage>
        <taxon>Bacteria</taxon>
        <taxon>Bacillati</taxon>
        <taxon>Bacillota</taxon>
        <taxon>Bacilli</taxon>
        <taxon>Bacillales</taxon>
        <taxon>Paenibacillaceae</taxon>
        <taxon>Paenibacillus</taxon>
    </lineage>
</organism>
<gene>
    <name evidence="2" type="ORF">B9T62_19485</name>
</gene>
<keyword evidence="1" id="KW-0472">Membrane</keyword>
<feature type="transmembrane region" description="Helical" evidence="1">
    <location>
        <begin position="6"/>
        <end position="24"/>
    </location>
</feature>
<evidence type="ECO:0000313" key="2">
    <source>
        <dbReference type="EMBL" id="ASA22791.1"/>
    </source>
</evidence>
<dbReference type="RefSeq" id="WP_087916789.1">
    <property type="nucleotide sequence ID" value="NZ_CP021780.1"/>
</dbReference>
<proteinExistence type="predicted"/>
<dbReference type="Proteomes" id="UP000249890">
    <property type="component" value="Chromosome"/>
</dbReference>
<dbReference type="KEGG" id="pdh:B9T62_19485"/>
<name>A0A2Z2KQZ8_9BACL</name>
<evidence type="ECO:0000256" key="1">
    <source>
        <dbReference type="SAM" id="Phobius"/>
    </source>
</evidence>
<dbReference type="OrthoDB" id="2657766at2"/>
<accession>A0A2Z2KQZ8</accession>
<evidence type="ECO:0000313" key="3">
    <source>
        <dbReference type="Proteomes" id="UP000249890"/>
    </source>
</evidence>
<keyword evidence="1" id="KW-0812">Transmembrane</keyword>